<dbReference type="GO" id="GO:0005576">
    <property type="term" value="C:extracellular region"/>
    <property type="evidence" value="ECO:0007669"/>
    <property type="project" value="TreeGrafter"/>
</dbReference>
<dbReference type="PROSITE" id="PS51820">
    <property type="entry name" value="PA14"/>
    <property type="match status" value="1"/>
</dbReference>
<dbReference type="Pfam" id="PF07691">
    <property type="entry name" value="PA14"/>
    <property type="match status" value="1"/>
</dbReference>
<evidence type="ECO:0000256" key="1">
    <source>
        <dbReference type="ARBA" id="ARBA00008709"/>
    </source>
</evidence>
<dbReference type="Proteomes" id="UP001344447">
    <property type="component" value="Unassembled WGS sequence"/>
</dbReference>
<dbReference type="EMBL" id="JAVFKY010000004">
    <property type="protein sequence ID" value="KAK5577056.1"/>
    <property type="molecule type" value="Genomic_DNA"/>
</dbReference>
<dbReference type="PANTHER" id="PTHR31137">
    <property type="entry name" value="PROTEIN PSIB-RELATED-RELATED"/>
    <property type="match status" value="1"/>
</dbReference>
<evidence type="ECO:0000256" key="5">
    <source>
        <dbReference type="SAM" id="SignalP"/>
    </source>
</evidence>
<keyword evidence="2 5" id="KW-0732">Signal</keyword>
<proteinExistence type="inferred from homology"/>
<dbReference type="InterPro" id="IPR051154">
    <property type="entry name" value="Prespore-cell_inducing_factor"/>
</dbReference>
<evidence type="ECO:0000259" key="6">
    <source>
        <dbReference type="PROSITE" id="PS51820"/>
    </source>
</evidence>
<evidence type="ECO:0000313" key="7">
    <source>
        <dbReference type="EMBL" id="KAK5577056.1"/>
    </source>
</evidence>
<keyword evidence="4" id="KW-0812">Transmembrane</keyword>
<evidence type="ECO:0000256" key="3">
    <source>
        <dbReference type="ARBA" id="ARBA00023180"/>
    </source>
</evidence>
<feature type="signal peptide" evidence="5">
    <location>
        <begin position="1"/>
        <end position="24"/>
    </location>
</feature>
<evidence type="ECO:0000256" key="2">
    <source>
        <dbReference type="ARBA" id="ARBA00022729"/>
    </source>
</evidence>
<keyword evidence="8" id="KW-1185">Reference proteome</keyword>
<feature type="chain" id="PRO_5043041274" description="PA14 domain-containing protein" evidence="5">
    <location>
        <begin position="25"/>
        <end position="731"/>
    </location>
</feature>
<keyword evidence="3" id="KW-0325">Glycoprotein</keyword>
<sequence>MVTSNQIILSLVLILSLMTSIIKSQSKDKTIYIEGTIFDHWPEYNYNFEKTSPGSSVKSTGMVKTVLNSTTKVPDLASFDITTSPNKLGTMQYPDLFKYHFTSNVNAPATKNSGKNLPMKIQFVLNLDESSGVYTFFNQTFFPIDNLGYDVDPSFRIYKQGSSYHNFHFCVKMNSRFTYNGGEVFNFKGDDDLWVFIDEKLVVDVGGIHPAQDGSVNLDSLGLVKNKVYPFDLFYCERHTDGSTISIQTTIQTYCAWYDYCGVCGGTGAVCCNAKTNCDDGDLCTIDSCPTPNLQFPDLASVYKNCSHVLKDCSPANKCQINSCDKTTGNCKPEALKCPDRSDECLRNTGCDDLTGCKYESICTGSCDKKGVCVEGKCQQKSSVDCSAELDGSLCKTYSCNSTRGGCYSEIKCKPQPGQICDVASCNELDGVCNITTLPANECNCGCKPNFCQKSYCVRNSKTGLFECSLKDADGIDDGNACTEDICDPIAEKITHVSYGNCTGCMSCNTLSGACESHDDVCDDFNACTENVCIKVEIGKGECVATNTTCIPTTNVDKCKNYLCDSKNGCYQTDVVCPNSGNCKVGYCDSKVGCLLKPRVCNTPAFCIVAECDETVGCISFERRCASSDPKCKVGVCVNGTTPEDGECESVNYDPKPFVCQTAAVVSTAVIAGVTVAGAVALGVFIYGGKRGYDYWKESRSISMSSAVTSPMYVPSANAAENPLYIPDGEL</sequence>
<keyword evidence="4" id="KW-0472">Membrane</keyword>
<dbReference type="AlphaFoldDB" id="A0AAN7YS93"/>
<comment type="similarity">
    <text evidence="1">Belongs to the prespore-cell-inducing factor family.</text>
</comment>
<dbReference type="InterPro" id="IPR011658">
    <property type="entry name" value="PA14_dom"/>
</dbReference>
<name>A0AAN7YS93_9MYCE</name>
<accession>A0AAN7YS93</accession>
<dbReference type="InterPro" id="IPR011874">
    <property type="entry name" value="Fibro_Slime"/>
</dbReference>
<evidence type="ECO:0000256" key="4">
    <source>
        <dbReference type="SAM" id="Phobius"/>
    </source>
</evidence>
<protein>
    <recommendedName>
        <fullName evidence="6">PA14 domain-containing protein</fullName>
    </recommendedName>
</protein>
<dbReference type="NCBIfam" id="TIGR02148">
    <property type="entry name" value="Fibro_Slime"/>
    <property type="match status" value="1"/>
</dbReference>
<feature type="transmembrane region" description="Helical" evidence="4">
    <location>
        <begin position="664"/>
        <end position="687"/>
    </location>
</feature>
<organism evidence="7 8">
    <name type="scientific">Dictyostelium firmibasis</name>
    <dbReference type="NCBI Taxonomy" id="79012"/>
    <lineage>
        <taxon>Eukaryota</taxon>
        <taxon>Amoebozoa</taxon>
        <taxon>Evosea</taxon>
        <taxon>Eumycetozoa</taxon>
        <taxon>Dictyostelia</taxon>
        <taxon>Dictyosteliales</taxon>
        <taxon>Dictyosteliaceae</taxon>
        <taxon>Dictyostelium</taxon>
    </lineage>
</organism>
<comment type="caution">
    <text evidence="7">The sequence shown here is derived from an EMBL/GenBank/DDBJ whole genome shotgun (WGS) entry which is preliminary data.</text>
</comment>
<feature type="domain" description="PA14" evidence="6">
    <location>
        <begin position="127"/>
        <end position="267"/>
    </location>
</feature>
<reference evidence="7 8" key="1">
    <citation type="submission" date="2023-11" db="EMBL/GenBank/DDBJ databases">
        <title>Dfirmibasis_genome.</title>
        <authorList>
            <person name="Edelbroek B."/>
            <person name="Kjellin J."/>
            <person name="Jerlstrom-Hultqvist J."/>
            <person name="Soderbom F."/>
        </authorList>
    </citation>
    <scope>NUCLEOTIDE SEQUENCE [LARGE SCALE GENOMIC DNA]</scope>
    <source>
        <strain evidence="7 8">TNS-C-14</strain>
    </source>
</reference>
<evidence type="ECO:0000313" key="8">
    <source>
        <dbReference type="Proteomes" id="UP001344447"/>
    </source>
</evidence>
<dbReference type="PANTHER" id="PTHR31137:SF33">
    <property type="entry name" value="PROTEIN PSIL"/>
    <property type="match status" value="1"/>
</dbReference>
<gene>
    <name evidence="7" type="ORF">RB653_001993</name>
</gene>
<dbReference type="InterPro" id="IPR037524">
    <property type="entry name" value="PA14/GLEYA"/>
</dbReference>
<dbReference type="SMART" id="SM00758">
    <property type="entry name" value="PA14"/>
    <property type="match status" value="1"/>
</dbReference>
<keyword evidence="4" id="KW-1133">Transmembrane helix</keyword>